<organism evidence="3 4">
    <name type="scientific">Slackia piriformis</name>
    <dbReference type="NCBI Taxonomy" id="626934"/>
    <lineage>
        <taxon>Bacteria</taxon>
        <taxon>Bacillati</taxon>
        <taxon>Actinomycetota</taxon>
        <taxon>Coriobacteriia</taxon>
        <taxon>Eggerthellales</taxon>
        <taxon>Eggerthellaceae</taxon>
        <taxon>Slackia</taxon>
    </lineage>
</organism>
<dbReference type="AlphaFoldDB" id="A0A943V266"/>
<reference evidence="3" key="1">
    <citation type="submission" date="2021-02" db="EMBL/GenBank/DDBJ databases">
        <title>Infant gut strain persistence is associated with maternal origin, phylogeny, and functional potential including surface adhesion and iron acquisition.</title>
        <authorList>
            <person name="Lou Y.C."/>
        </authorList>
    </citation>
    <scope>NUCLEOTIDE SEQUENCE</scope>
    <source>
        <strain evidence="3">L2_039_000G1_dasL2_039_000G1_concoct_11</strain>
    </source>
</reference>
<feature type="non-terminal residue" evidence="3">
    <location>
        <position position="177"/>
    </location>
</feature>
<evidence type="ECO:0000313" key="3">
    <source>
        <dbReference type="EMBL" id="MBS6941758.1"/>
    </source>
</evidence>
<dbReference type="InterPro" id="IPR036374">
    <property type="entry name" value="OxRdtase_Mopterin-bd_sf"/>
</dbReference>
<feature type="domain" description="Oxidoreductase molybdopterin-binding" evidence="2">
    <location>
        <begin position="98"/>
        <end position="173"/>
    </location>
</feature>
<feature type="chain" id="PRO_5038526721" evidence="1">
    <location>
        <begin position="26"/>
        <end position="177"/>
    </location>
</feature>
<gene>
    <name evidence="3" type="ORF">KH142_09920</name>
</gene>
<evidence type="ECO:0000313" key="4">
    <source>
        <dbReference type="Proteomes" id="UP000727506"/>
    </source>
</evidence>
<accession>A0A943V266</accession>
<keyword evidence="1" id="KW-0732">Signal</keyword>
<dbReference type="Pfam" id="PF00174">
    <property type="entry name" value="Oxidored_molyb"/>
    <property type="match status" value="1"/>
</dbReference>
<dbReference type="Gene3D" id="3.90.420.10">
    <property type="entry name" value="Oxidoreductase, molybdopterin-binding domain"/>
    <property type="match status" value="1"/>
</dbReference>
<comment type="caution">
    <text evidence="3">The sequence shown here is derived from an EMBL/GenBank/DDBJ whole genome shotgun (WGS) entry which is preliminary data.</text>
</comment>
<name>A0A943V266_9ACTN</name>
<proteinExistence type="predicted"/>
<evidence type="ECO:0000259" key="2">
    <source>
        <dbReference type="Pfam" id="PF00174"/>
    </source>
</evidence>
<sequence>MKNIGIKVVSAATGITLLAPAIAVASTAPTDATAANADATQTWTHVDASHPSDEKSVANVQGEFGYSQAVLTPNERIAAVFNRGAAALCNAATELTIASPSDWTISVTGNVANAYSATLAELENDEQTSTVMGCSCASNGVGGLAAINAKIAGVPLASIIEKAAPDESVNVVTLVSE</sequence>
<feature type="signal peptide" evidence="1">
    <location>
        <begin position="1"/>
        <end position="25"/>
    </location>
</feature>
<dbReference type="SUPFAM" id="SSF56524">
    <property type="entry name" value="Oxidoreductase molybdopterin-binding domain"/>
    <property type="match status" value="1"/>
</dbReference>
<dbReference type="Proteomes" id="UP000727506">
    <property type="component" value="Unassembled WGS sequence"/>
</dbReference>
<evidence type="ECO:0000256" key="1">
    <source>
        <dbReference type="SAM" id="SignalP"/>
    </source>
</evidence>
<protein>
    <submittedName>
        <fullName evidence="3">Molybdopterin-dependent oxidoreductase</fullName>
    </submittedName>
</protein>
<dbReference type="InterPro" id="IPR000572">
    <property type="entry name" value="OxRdtase_Mopterin-bd_dom"/>
</dbReference>
<dbReference type="EMBL" id="JAGZSV010000295">
    <property type="protein sequence ID" value="MBS6941758.1"/>
    <property type="molecule type" value="Genomic_DNA"/>
</dbReference>